<proteinExistence type="predicted"/>
<dbReference type="EMBL" id="OX597819">
    <property type="protein sequence ID" value="CAI9724683.1"/>
    <property type="molecule type" value="Genomic_DNA"/>
</dbReference>
<name>A0AA36AYK7_OCTVU</name>
<gene>
    <name evidence="2" type="ORF">OCTVUL_1B023215</name>
</gene>
<accession>A0AA36AYK7</accession>
<keyword evidence="3" id="KW-1185">Reference proteome</keyword>
<dbReference type="Proteomes" id="UP001162480">
    <property type="component" value="Chromosome 6"/>
</dbReference>
<feature type="compositionally biased region" description="Pro residues" evidence="1">
    <location>
        <begin position="26"/>
        <end position="36"/>
    </location>
</feature>
<evidence type="ECO:0000256" key="1">
    <source>
        <dbReference type="SAM" id="MobiDB-lite"/>
    </source>
</evidence>
<feature type="region of interest" description="Disordered" evidence="1">
    <location>
        <begin position="17"/>
        <end position="43"/>
    </location>
</feature>
<evidence type="ECO:0000313" key="2">
    <source>
        <dbReference type="EMBL" id="CAI9724683.1"/>
    </source>
</evidence>
<organism evidence="2 3">
    <name type="scientific">Octopus vulgaris</name>
    <name type="common">Common octopus</name>
    <dbReference type="NCBI Taxonomy" id="6645"/>
    <lineage>
        <taxon>Eukaryota</taxon>
        <taxon>Metazoa</taxon>
        <taxon>Spiralia</taxon>
        <taxon>Lophotrochozoa</taxon>
        <taxon>Mollusca</taxon>
        <taxon>Cephalopoda</taxon>
        <taxon>Coleoidea</taxon>
        <taxon>Octopodiformes</taxon>
        <taxon>Octopoda</taxon>
        <taxon>Incirrata</taxon>
        <taxon>Octopodidae</taxon>
        <taxon>Octopus</taxon>
    </lineage>
</organism>
<evidence type="ECO:0000313" key="3">
    <source>
        <dbReference type="Proteomes" id="UP001162480"/>
    </source>
</evidence>
<sequence length="70" mass="8166">MKWFTGQYWSTTRGWDSLEKERSAAIPPPPPPPPHPSSYTHNQPRCNQALTFINATTYPIWLPSQSYRYD</sequence>
<protein>
    <submittedName>
        <fullName evidence="2">Uncharacterized protein</fullName>
    </submittedName>
</protein>
<dbReference type="AlphaFoldDB" id="A0AA36AYK7"/>
<reference evidence="2" key="1">
    <citation type="submission" date="2023-08" db="EMBL/GenBank/DDBJ databases">
        <authorList>
            <person name="Alioto T."/>
            <person name="Alioto T."/>
            <person name="Gomez Garrido J."/>
        </authorList>
    </citation>
    <scope>NUCLEOTIDE SEQUENCE</scope>
</reference>